<gene>
    <name evidence="1" type="ORF">IHE45_12G023600</name>
</gene>
<keyword evidence="2" id="KW-1185">Reference proteome</keyword>
<protein>
    <submittedName>
        <fullName evidence="1">Uncharacterized protein</fullName>
    </submittedName>
</protein>
<dbReference type="Proteomes" id="UP000827976">
    <property type="component" value="Chromosome 12"/>
</dbReference>
<comment type="caution">
    <text evidence="1">The sequence shown here is derived from an EMBL/GenBank/DDBJ whole genome shotgun (WGS) entry which is preliminary data.</text>
</comment>
<proteinExistence type="predicted"/>
<sequence length="73" mass="8138">MFGLVRAKDLSHRSHEAPSSLALSPSPSPHHGGYLLSRPRHHQISGAARKATLKSRRHPPRTLSCLWLTWIPS</sequence>
<organism evidence="1 2">
    <name type="scientific">Dioscorea alata</name>
    <name type="common">Purple yam</name>
    <dbReference type="NCBI Taxonomy" id="55571"/>
    <lineage>
        <taxon>Eukaryota</taxon>
        <taxon>Viridiplantae</taxon>
        <taxon>Streptophyta</taxon>
        <taxon>Embryophyta</taxon>
        <taxon>Tracheophyta</taxon>
        <taxon>Spermatophyta</taxon>
        <taxon>Magnoliopsida</taxon>
        <taxon>Liliopsida</taxon>
        <taxon>Dioscoreales</taxon>
        <taxon>Dioscoreaceae</taxon>
        <taxon>Dioscorea</taxon>
    </lineage>
</organism>
<accession>A0ACB7V0S7</accession>
<evidence type="ECO:0000313" key="2">
    <source>
        <dbReference type="Proteomes" id="UP000827976"/>
    </source>
</evidence>
<reference evidence="2" key="1">
    <citation type="journal article" date="2022" name="Nat. Commun.">
        <title>Chromosome evolution and the genetic basis of agronomically important traits in greater yam.</title>
        <authorList>
            <person name="Bredeson J.V."/>
            <person name="Lyons J.B."/>
            <person name="Oniyinde I.O."/>
            <person name="Okereke N.R."/>
            <person name="Kolade O."/>
            <person name="Nnabue I."/>
            <person name="Nwadili C.O."/>
            <person name="Hribova E."/>
            <person name="Parker M."/>
            <person name="Nwogha J."/>
            <person name="Shu S."/>
            <person name="Carlson J."/>
            <person name="Kariba R."/>
            <person name="Muthemba S."/>
            <person name="Knop K."/>
            <person name="Barton G.J."/>
            <person name="Sherwood A.V."/>
            <person name="Lopez-Montes A."/>
            <person name="Asiedu R."/>
            <person name="Jamnadass R."/>
            <person name="Muchugi A."/>
            <person name="Goodstein D."/>
            <person name="Egesi C.N."/>
            <person name="Featherston J."/>
            <person name="Asfaw A."/>
            <person name="Simpson G.G."/>
            <person name="Dolezel J."/>
            <person name="Hendre P.S."/>
            <person name="Van Deynze A."/>
            <person name="Kumar P.L."/>
            <person name="Obidiegwu J.E."/>
            <person name="Bhattacharjee R."/>
            <person name="Rokhsar D.S."/>
        </authorList>
    </citation>
    <scope>NUCLEOTIDE SEQUENCE [LARGE SCALE GENOMIC DNA]</scope>
    <source>
        <strain evidence="2">cv. TDa95/00328</strain>
    </source>
</reference>
<dbReference type="EMBL" id="CM037022">
    <property type="protein sequence ID" value="KAH7666853.1"/>
    <property type="molecule type" value="Genomic_DNA"/>
</dbReference>
<evidence type="ECO:0000313" key="1">
    <source>
        <dbReference type="EMBL" id="KAH7666853.1"/>
    </source>
</evidence>
<name>A0ACB7V0S7_DIOAL</name>